<gene>
    <name evidence="2" type="ORF">HV819_10415</name>
</gene>
<dbReference type="PANTHER" id="PTHR43844:SF1">
    <property type="entry name" value="METHIONINE SYNTHASE"/>
    <property type="match status" value="1"/>
</dbReference>
<dbReference type="GO" id="GO:0003871">
    <property type="term" value="F:5-methyltetrahydropteroyltriglutamate-homocysteine S-methyltransferase activity"/>
    <property type="evidence" value="ECO:0007669"/>
    <property type="project" value="UniProtKB-EC"/>
</dbReference>
<dbReference type="PANTHER" id="PTHR43844">
    <property type="entry name" value="METHIONINE SYNTHASE"/>
    <property type="match status" value="1"/>
</dbReference>
<comment type="caution">
    <text evidence="2">The sequence shown here is derived from an EMBL/GenBank/DDBJ whole genome shotgun (WGS) entry which is preliminary data.</text>
</comment>
<dbReference type="GO" id="GO:0032259">
    <property type="term" value="P:methylation"/>
    <property type="evidence" value="ECO:0007669"/>
    <property type="project" value="UniProtKB-KW"/>
</dbReference>
<dbReference type="Proteomes" id="UP000540919">
    <property type="component" value="Unassembled WGS sequence"/>
</dbReference>
<evidence type="ECO:0000259" key="1">
    <source>
        <dbReference type="Pfam" id="PF01717"/>
    </source>
</evidence>
<dbReference type="InterPro" id="IPR002629">
    <property type="entry name" value="Met_Synth_C/arc"/>
</dbReference>
<reference evidence="2 3" key="1">
    <citation type="submission" date="2020-06" db="EMBL/GenBank/DDBJ databases">
        <title>Anaerococcus sp. nov., isolated form swine feces.</title>
        <authorList>
            <person name="Yu S."/>
        </authorList>
    </citation>
    <scope>NUCLEOTIDE SEQUENCE [LARGE SCALE GENOMIC DNA]</scope>
    <source>
        <strain evidence="2 3">AGMB00486</strain>
    </source>
</reference>
<keyword evidence="2" id="KW-0489">Methyltransferase</keyword>
<name>A0ABX2NCN3_9FIRM</name>
<dbReference type="Pfam" id="PF01717">
    <property type="entry name" value="Meth_synt_2"/>
    <property type="match status" value="1"/>
</dbReference>
<evidence type="ECO:0000313" key="2">
    <source>
        <dbReference type="EMBL" id="NVF12370.1"/>
    </source>
</evidence>
<feature type="domain" description="Cobalamin-independent methionine synthase MetE C-terminal/archaeal" evidence="1">
    <location>
        <begin position="12"/>
        <end position="342"/>
    </location>
</feature>
<dbReference type="NCBIfam" id="NF005085">
    <property type="entry name" value="PRK06520.1"/>
    <property type="match status" value="1"/>
</dbReference>
<accession>A0ABX2NCN3</accession>
<dbReference type="CDD" id="cd03311">
    <property type="entry name" value="CIMS_C_terminal_like"/>
    <property type="match status" value="1"/>
</dbReference>
<dbReference type="SUPFAM" id="SSF51726">
    <property type="entry name" value="UROD/MetE-like"/>
    <property type="match status" value="1"/>
</dbReference>
<protein>
    <submittedName>
        <fullName evidence="2">5-methyltetrahydropteroyltriglutamate--homocysteine S-methyltransferase</fullName>
        <ecNumber evidence="2">2.1.1.14</ecNumber>
    </submittedName>
</protein>
<organism evidence="2 3">
    <name type="scientific">Anaerococcus faecalis</name>
    <dbReference type="NCBI Taxonomy" id="2742993"/>
    <lineage>
        <taxon>Bacteria</taxon>
        <taxon>Bacillati</taxon>
        <taxon>Bacillota</taxon>
        <taxon>Tissierellia</taxon>
        <taxon>Tissierellales</taxon>
        <taxon>Peptoniphilaceae</taxon>
        <taxon>Anaerococcus</taxon>
    </lineage>
</organism>
<dbReference type="EC" id="2.1.1.14" evidence="2"/>
<keyword evidence="3" id="KW-1185">Reference proteome</keyword>
<dbReference type="RefSeq" id="WP_176270168.1">
    <property type="nucleotide sequence ID" value="NZ_JABVBA010000013.1"/>
</dbReference>
<proteinExistence type="predicted"/>
<sequence length="368" mass="42619">MTIKAPYKFDIVGSFLRPERLKKARKDYDSGFITDVELRKIEDEEIEKLVKKEKEAGLKFITDGEFRRSWWHYDFFWGLNGVEKYQLDEKDRIKFHGETLRPDSVRIVGKITAKGHPFLEHFKFLQQFEEEEVKAKQTIPAPAQFLRTVYTQIKEGAIYENEEDFIKDVSNAYGEFFQQIYDLGCRTVQIDDCTWGALVDDDAIKEYEKAGKDVEKLKEIYLKINNESIDKAPIGLNVLTHICRGNYKSTFHFKGGYDKIADYLLAGEHVNGFFLEYDDKRSGSFEALKKVPEGKSVVLGLVTSKLANLEKKEDIIDRIKEASKYLDKSQIAISPQCGFSSTEEGNKLKEEDQWKKIALLREIAEEIL</sequence>
<evidence type="ECO:0000313" key="3">
    <source>
        <dbReference type="Proteomes" id="UP000540919"/>
    </source>
</evidence>
<dbReference type="InterPro" id="IPR038071">
    <property type="entry name" value="UROD/MetE-like_sf"/>
</dbReference>
<dbReference type="Gene3D" id="3.20.20.210">
    <property type="match status" value="1"/>
</dbReference>
<dbReference type="EMBL" id="JABVBA010000013">
    <property type="protein sequence ID" value="NVF12370.1"/>
    <property type="molecule type" value="Genomic_DNA"/>
</dbReference>
<keyword evidence="2" id="KW-0808">Transferase</keyword>